<keyword evidence="8 12" id="KW-0472">Membrane</keyword>
<keyword evidence="3 11" id="KW-0894">Sodium channel</keyword>
<dbReference type="EnsemblMetazoa" id="HelroT160286">
    <property type="protein sequence ID" value="HelroP160286"/>
    <property type="gene ID" value="HelroG160286"/>
</dbReference>
<dbReference type="Pfam" id="PF00858">
    <property type="entry name" value="ASC"/>
    <property type="match status" value="1"/>
</dbReference>
<dbReference type="Gene3D" id="2.60.120.260">
    <property type="entry name" value="Galactose-binding domain-like"/>
    <property type="match status" value="1"/>
</dbReference>
<comment type="subcellular location">
    <subcellularLocation>
        <location evidence="1">Membrane</location>
        <topology evidence="1">Multi-pass membrane protein</topology>
    </subcellularLocation>
</comment>
<evidence type="ECO:0000256" key="7">
    <source>
        <dbReference type="ARBA" id="ARBA00023065"/>
    </source>
</evidence>
<dbReference type="InParanoid" id="T1EQ21"/>
<keyword evidence="5 12" id="KW-1133">Transmembrane helix</keyword>
<dbReference type="Proteomes" id="UP000015101">
    <property type="component" value="Unassembled WGS sequence"/>
</dbReference>
<dbReference type="AlphaFoldDB" id="T1EQ21"/>
<comment type="similarity">
    <text evidence="11">Belongs to the amiloride-sensitive sodium channel (TC 1.A.6) family.</text>
</comment>
<gene>
    <name evidence="14" type="primary">20198671</name>
    <name evidence="13" type="ORF">HELRODRAFT_160286</name>
</gene>
<organism evidence="14 15">
    <name type="scientific">Helobdella robusta</name>
    <name type="common">Californian leech</name>
    <dbReference type="NCBI Taxonomy" id="6412"/>
    <lineage>
        <taxon>Eukaryota</taxon>
        <taxon>Metazoa</taxon>
        <taxon>Spiralia</taxon>
        <taxon>Lophotrochozoa</taxon>
        <taxon>Annelida</taxon>
        <taxon>Clitellata</taxon>
        <taxon>Hirudinea</taxon>
        <taxon>Rhynchobdellida</taxon>
        <taxon>Glossiphoniidae</taxon>
        <taxon>Helobdella</taxon>
    </lineage>
</organism>
<dbReference type="PANTHER" id="PTHR45713:SF6">
    <property type="entry name" value="F5_8 TYPE C DOMAIN-CONTAINING PROTEIN"/>
    <property type="match status" value="1"/>
</dbReference>
<dbReference type="eggNOG" id="KOG4294">
    <property type="taxonomic scope" value="Eukaryota"/>
</dbReference>
<dbReference type="EMBL" id="KB096324">
    <property type="protein sequence ID" value="ESO06140.1"/>
    <property type="molecule type" value="Genomic_DNA"/>
</dbReference>
<dbReference type="RefSeq" id="XP_009015508.1">
    <property type="nucleotide sequence ID" value="XM_009017260.1"/>
</dbReference>
<evidence type="ECO:0008006" key="16">
    <source>
        <dbReference type="Google" id="ProtNLM"/>
    </source>
</evidence>
<reference evidence="15" key="1">
    <citation type="submission" date="2012-12" db="EMBL/GenBank/DDBJ databases">
        <authorList>
            <person name="Hellsten U."/>
            <person name="Grimwood J."/>
            <person name="Chapman J.A."/>
            <person name="Shapiro H."/>
            <person name="Aerts A."/>
            <person name="Otillar R.P."/>
            <person name="Terry A.Y."/>
            <person name="Boore J.L."/>
            <person name="Simakov O."/>
            <person name="Marletaz F."/>
            <person name="Cho S.-J."/>
            <person name="Edsinger-Gonzales E."/>
            <person name="Havlak P."/>
            <person name="Kuo D.-H."/>
            <person name="Larsson T."/>
            <person name="Lv J."/>
            <person name="Arendt D."/>
            <person name="Savage R."/>
            <person name="Osoegawa K."/>
            <person name="de Jong P."/>
            <person name="Lindberg D.R."/>
            <person name="Seaver E.C."/>
            <person name="Weisblat D.A."/>
            <person name="Putnam N.H."/>
            <person name="Grigoriev I.V."/>
            <person name="Rokhsar D.S."/>
        </authorList>
    </citation>
    <scope>NUCLEOTIDE SEQUENCE</scope>
</reference>
<evidence type="ECO:0000313" key="13">
    <source>
        <dbReference type="EMBL" id="ESO06140.1"/>
    </source>
</evidence>
<evidence type="ECO:0000256" key="10">
    <source>
        <dbReference type="ARBA" id="ARBA00023303"/>
    </source>
</evidence>
<accession>T1EQ21</accession>
<reference evidence="14" key="3">
    <citation type="submission" date="2015-06" db="UniProtKB">
        <authorList>
            <consortium name="EnsemblMetazoa"/>
        </authorList>
    </citation>
    <scope>IDENTIFICATION</scope>
</reference>
<evidence type="ECO:0000256" key="1">
    <source>
        <dbReference type="ARBA" id="ARBA00004141"/>
    </source>
</evidence>
<evidence type="ECO:0000313" key="14">
    <source>
        <dbReference type="EnsemblMetazoa" id="HelroP160286"/>
    </source>
</evidence>
<dbReference type="PANTHER" id="PTHR45713">
    <property type="entry name" value="FTP DOMAIN-CONTAINING PROTEIN"/>
    <property type="match status" value="1"/>
</dbReference>
<dbReference type="InterPro" id="IPR001873">
    <property type="entry name" value="ENaC"/>
</dbReference>
<evidence type="ECO:0000256" key="11">
    <source>
        <dbReference type="RuleBase" id="RU000679"/>
    </source>
</evidence>
<evidence type="ECO:0000256" key="8">
    <source>
        <dbReference type="ARBA" id="ARBA00023136"/>
    </source>
</evidence>
<dbReference type="HOGENOM" id="CLU_1152824_0_0_1"/>
<evidence type="ECO:0000256" key="9">
    <source>
        <dbReference type="ARBA" id="ARBA00023201"/>
    </source>
</evidence>
<dbReference type="KEGG" id="hro:HELRODRAFT_160286"/>
<evidence type="ECO:0000256" key="12">
    <source>
        <dbReference type="SAM" id="Phobius"/>
    </source>
</evidence>
<name>T1EQ21_HELRO</name>
<keyword evidence="6" id="KW-0915">Sodium</keyword>
<keyword evidence="15" id="KW-1185">Reference proteome</keyword>
<evidence type="ECO:0000256" key="3">
    <source>
        <dbReference type="ARBA" id="ARBA00022461"/>
    </source>
</evidence>
<keyword evidence="9 11" id="KW-0739">Sodium transport</keyword>
<dbReference type="GO" id="GO:0005272">
    <property type="term" value="F:sodium channel activity"/>
    <property type="evidence" value="ECO:0007669"/>
    <property type="project" value="UniProtKB-KW"/>
</dbReference>
<proteinExistence type="inferred from homology"/>
<sequence length="241" mass="27356">MDDMQQSVASLRDFQSETSDCYNEGTKYCSVNACSSETKNLEGTNEVWYNISEKLDRVSVHGIFNLVNARGLFKKVFWSVAFLCMFTGLILNTILLIRKYSSYSVDINYAIITRKQAPFPSVTVCNLHPYKNIQLKTNANDTSPAAHVGERRIKRQSIKLATSKENIALHMKAYQSSTCKNHPMDDANRAVDGKTSPRLDEGECAHGGLDRNERSWLMIDLQNDTTFKKIILYHRSPNECL</sequence>
<evidence type="ECO:0000256" key="6">
    <source>
        <dbReference type="ARBA" id="ARBA00023053"/>
    </source>
</evidence>
<dbReference type="SUPFAM" id="SSF49785">
    <property type="entry name" value="Galactose-binding domain-like"/>
    <property type="match status" value="1"/>
</dbReference>
<protein>
    <recommendedName>
        <fullName evidence="16">F5/8 type C domain-containing protein</fullName>
    </recommendedName>
</protein>
<dbReference type="GeneID" id="20198671"/>
<evidence type="ECO:0000256" key="2">
    <source>
        <dbReference type="ARBA" id="ARBA00022448"/>
    </source>
</evidence>
<dbReference type="OrthoDB" id="6158258at2759"/>
<keyword evidence="7 11" id="KW-0406">Ion transport</keyword>
<evidence type="ECO:0000313" key="15">
    <source>
        <dbReference type="Proteomes" id="UP000015101"/>
    </source>
</evidence>
<dbReference type="InterPro" id="IPR051941">
    <property type="entry name" value="BG_Antigen-Binding_Lectin"/>
</dbReference>
<keyword evidence="2 11" id="KW-0813">Transport</keyword>
<dbReference type="CTD" id="20198671"/>
<dbReference type="InterPro" id="IPR008979">
    <property type="entry name" value="Galactose-bd-like_sf"/>
</dbReference>
<dbReference type="EMBL" id="AMQM01000561">
    <property type="status" value="NOT_ANNOTATED_CDS"/>
    <property type="molecule type" value="Genomic_DNA"/>
</dbReference>
<keyword evidence="4 11" id="KW-0812">Transmembrane</keyword>
<feature type="transmembrane region" description="Helical" evidence="12">
    <location>
        <begin position="76"/>
        <end position="97"/>
    </location>
</feature>
<dbReference type="GO" id="GO:0016020">
    <property type="term" value="C:membrane"/>
    <property type="evidence" value="ECO:0007669"/>
    <property type="project" value="UniProtKB-SubCell"/>
</dbReference>
<keyword evidence="10 11" id="KW-0407">Ion channel</keyword>
<reference evidence="13 15" key="2">
    <citation type="journal article" date="2013" name="Nature">
        <title>Insights into bilaterian evolution from three spiralian genomes.</title>
        <authorList>
            <person name="Simakov O."/>
            <person name="Marletaz F."/>
            <person name="Cho S.J."/>
            <person name="Edsinger-Gonzales E."/>
            <person name="Havlak P."/>
            <person name="Hellsten U."/>
            <person name="Kuo D.H."/>
            <person name="Larsson T."/>
            <person name="Lv J."/>
            <person name="Arendt D."/>
            <person name="Savage R."/>
            <person name="Osoegawa K."/>
            <person name="de Jong P."/>
            <person name="Grimwood J."/>
            <person name="Chapman J.A."/>
            <person name="Shapiro H."/>
            <person name="Aerts A."/>
            <person name="Otillar R.P."/>
            <person name="Terry A.Y."/>
            <person name="Boore J.L."/>
            <person name="Grigoriev I.V."/>
            <person name="Lindberg D.R."/>
            <person name="Seaver E.C."/>
            <person name="Weisblat D.A."/>
            <person name="Putnam N.H."/>
            <person name="Rokhsar D.S."/>
        </authorList>
    </citation>
    <scope>NUCLEOTIDE SEQUENCE</scope>
</reference>
<evidence type="ECO:0000256" key="5">
    <source>
        <dbReference type="ARBA" id="ARBA00022989"/>
    </source>
</evidence>
<evidence type="ECO:0000256" key="4">
    <source>
        <dbReference type="ARBA" id="ARBA00022692"/>
    </source>
</evidence>